<keyword evidence="3" id="KW-1185">Reference proteome</keyword>
<dbReference type="InterPro" id="IPR027197">
    <property type="entry name" value="SLC43A3"/>
</dbReference>
<feature type="transmembrane region" description="Helical" evidence="1">
    <location>
        <begin position="175"/>
        <end position="194"/>
    </location>
</feature>
<keyword evidence="1" id="KW-1133">Transmembrane helix</keyword>
<keyword evidence="1" id="KW-0472">Membrane</keyword>
<feature type="transmembrane region" description="Helical" evidence="1">
    <location>
        <begin position="142"/>
        <end position="163"/>
    </location>
</feature>
<protein>
    <submittedName>
        <fullName evidence="2">Uncharacterized protein</fullName>
    </submittedName>
</protein>
<feature type="transmembrane region" description="Helical" evidence="1">
    <location>
        <begin position="12"/>
        <end position="35"/>
    </location>
</feature>
<keyword evidence="1" id="KW-0812">Transmembrane</keyword>
<proteinExistence type="predicted"/>
<comment type="caution">
    <text evidence="2">The sequence shown here is derived from an EMBL/GenBank/DDBJ whole genome shotgun (WGS) entry which is preliminary data.</text>
</comment>
<accession>A0A2T7PZI9</accession>
<feature type="transmembrane region" description="Helical" evidence="1">
    <location>
        <begin position="117"/>
        <end position="136"/>
    </location>
</feature>
<sequence>MEANPRFRFLYVVWVFFEVFLFGGLLFGWGSLVFVLKEHGVYSHLCDNTNDTSPMGNTTVTTITTLFNQTQDGGPSKSSSCAARDKMLSLVFTIASLMNCAGSAVMGQINFKFGTRVTRLCAFFVFLTGGLLTSFTTEDRSWIIFPGMSLLSIGGISLLMTNAQFSMLFTKGSSTVIGVVCGAFDGSAGIMIILKARCRFCVKLQWTMLFLTGLHLLTLINTFFFLPRNFISKSKSMEVVLGTDMTTLDSAASKDAKAPVKREEVNLPSVRSCILKPLQTPTGVDAGCHPIGVDGVTGSWSLCVSALSRAEPPVFDFHPCHLISFVSLRNGDFLFRGHVSQRVLRDSVRFDANTGRDLQLGSVRPILLGGCRWIHHCELFPPHPCLHGTYTSPVSVVGMPACRV</sequence>
<feature type="transmembrane region" description="Helical" evidence="1">
    <location>
        <begin position="206"/>
        <end position="226"/>
    </location>
</feature>
<reference evidence="2 3" key="1">
    <citation type="submission" date="2018-04" db="EMBL/GenBank/DDBJ databases">
        <title>The genome of golden apple snail Pomacea canaliculata provides insight into stress tolerance and invasive adaptation.</title>
        <authorList>
            <person name="Liu C."/>
            <person name="Liu B."/>
            <person name="Ren Y."/>
            <person name="Zhang Y."/>
            <person name="Wang H."/>
            <person name="Li S."/>
            <person name="Jiang F."/>
            <person name="Yin L."/>
            <person name="Zhang G."/>
            <person name="Qian W."/>
            <person name="Fan W."/>
        </authorList>
    </citation>
    <scope>NUCLEOTIDE SEQUENCE [LARGE SCALE GENOMIC DNA]</scope>
    <source>
        <strain evidence="2">SZHN2017</strain>
        <tissue evidence="2">Muscle</tissue>
    </source>
</reference>
<feature type="transmembrane region" description="Helical" evidence="1">
    <location>
        <begin position="87"/>
        <end position="105"/>
    </location>
</feature>
<dbReference type="AlphaFoldDB" id="A0A2T7PZI9"/>
<dbReference type="PANTHER" id="PTHR20765:SF1">
    <property type="entry name" value="EQUILIBRATIVE NUCLEOBASE TRANSPORTER 1"/>
    <property type="match status" value="1"/>
</dbReference>
<dbReference type="Proteomes" id="UP000245119">
    <property type="component" value="Linkage Group LG1"/>
</dbReference>
<dbReference type="PANTHER" id="PTHR20765">
    <property type="entry name" value="SOLUTE CARRIER FAMILY 43 MEMBER 3-RELATED"/>
    <property type="match status" value="1"/>
</dbReference>
<organism evidence="2 3">
    <name type="scientific">Pomacea canaliculata</name>
    <name type="common">Golden apple snail</name>
    <dbReference type="NCBI Taxonomy" id="400727"/>
    <lineage>
        <taxon>Eukaryota</taxon>
        <taxon>Metazoa</taxon>
        <taxon>Spiralia</taxon>
        <taxon>Lophotrochozoa</taxon>
        <taxon>Mollusca</taxon>
        <taxon>Gastropoda</taxon>
        <taxon>Caenogastropoda</taxon>
        <taxon>Architaenioglossa</taxon>
        <taxon>Ampullarioidea</taxon>
        <taxon>Ampullariidae</taxon>
        <taxon>Pomacea</taxon>
    </lineage>
</organism>
<gene>
    <name evidence="2" type="ORF">C0Q70_01430</name>
</gene>
<evidence type="ECO:0000256" key="1">
    <source>
        <dbReference type="SAM" id="Phobius"/>
    </source>
</evidence>
<dbReference type="EMBL" id="PZQS01000001">
    <property type="protein sequence ID" value="PVD38807.1"/>
    <property type="molecule type" value="Genomic_DNA"/>
</dbReference>
<evidence type="ECO:0000313" key="3">
    <source>
        <dbReference type="Proteomes" id="UP000245119"/>
    </source>
</evidence>
<name>A0A2T7PZI9_POMCA</name>
<evidence type="ECO:0000313" key="2">
    <source>
        <dbReference type="EMBL" id="PVD38807.1"/>
    </source>
</evidence>
<dbReference type="OrthoDB" id="330047at2759"/>